<dbReference type="InterPro" id="IPR020892">
    <property type="entry name" value="Cyclophilin-type_PPIase_CS"/>
</dbReference>
<proteinExistence type="predicted"/>
<keyword evidence="5" id="KW-0697">Rotamase</keyword>
<dbReference type="InterPro" id="IPR015943">
    <property type="entry name" value="WD40/YVTN_repeat-like_dom_sf"/>
</dbReference>
<gene>
    <name evidence="9" type="ORF">BcabD6B2_23540</name>
</gene>
<evidence type="ECO:0000313" key="9">
    <source>
        <dbReference type="EMBL" id="GIX62919.1"/>
    </source>
</evidence>
<evidence type="ECO:0000256" key="3">
    <source>
        <dbReference type="ARBA" id="ARBA00022574"/>
    </source>
</evidence>
<dbReference type="Proteomes" id="UP001497744">
    <property type="component" value="Unassembled WGS sequence"/>
</dbReference>
<keyword evidence="4" id="KW-0677">Repeat</keyword>
<keyword evidence="6 9" id="KW-0413">Isomerase</keyword>
<keyword evidence="10" id="KW-1185">Reference proteome</keyword>
<evidence type="ECO:0000256" key="2">
    <source>
        <dbReference type="ARBA" id="ARBA00013194"/>
    </source>
</evidence>
<keyword evidence="3" id="KW-0853">WD repeat</keyword>
<evidence type="ECO:0000259" key="8">
    <source>
        <dbReference type="PROSITE" id="PS50072"/>
    </source>
</evidence>
<dbReference type="GO" id="GO:0003755">
    <property type="term" value="F:peptidyl-prolyl cis-trans isomerase activity"/>
    <property type="evidence" value="ECO:0007669"/>
    <property type="project" value="UniProtKB-KW"/>
</dbReference>
<dbReference type="SUPFAM" id="SSF50891">
    <property type="entry name" value="Cyclophilin-like"/>
    <property type="match status" value="1"/>
</dbReference>
<evidence type="ECO:0000256" key="5">
    <source>
        <dbReference type="ARBA" id="ARBA00023110"/>
    </source>
</evidence>
<reference evidence="9 10" key="1">
    <citation type="submission" date="2021-06" db="EMBL/GenBank/DDBJ databases">
        <title>Genome sequence of Babesia caballi.</title>
        <authorList>
            <person name="Yamagishi J."/>
            <person name="Kidaka T."/>
            <person name="Ochi A."/>
        </authorList>
    </citation>
    <scope>NUCLEOTIDE SEQUENCE [LARGE SCALE GENOMIC DNA]</scope>
    <source>
        <strain evidence="9">USDA-D6B2</strain>
    </source>
</reference>
<dbReference type="PANTHER" id="PTHR45625:SF4">
    <property type="entry name" value="PEPTIDYLPROLYL ISOMERASE DOMAIN AND WD REPEAT-CONTAINING PROTEIN 1"/>
    <property type="match status" value="1"/>
</dbReference>
<evidence type="ECO:0000256" key="6">
    <source>
        <dbReference type="ARBA" id="ARBA00023235"/>
    </source>
</evidence>
<dbReference type="InterPro" id="IPR036322">
    <property type="entry name" value="WD40_repeat_dom_sf"/>
</dbReference>
<dbReference type="GO" id="GO:0006457">
    <property type="term" value="P:protein folding"/>
    <property type="evidence" value="ECO:0007669"/>
    <property type="project" value="InterPro"/>
</dbReference>
<name>A0AAV4LSD1_BABCB</name>
<evidence type="ECO:0000313" key="10">
    <source>
        <dbReference type="Proteomes" id="UP001497744"/>
    </source>
</evidence>
<comment type="catalytic activity">
    <reaction evidence="1">
        <text>[protein]-peptidylproline (omega=180) = [protein]-peptidylproline (omega=0)</text>
        <dbReference type="Rhea" id="RHEA:16237"/>
        <dbReference type="Rhea" id="RHEA-COMP:10747"/>
        <dbReference type="Rhea" id="RHEA-COMP:10748"/>
        <dbReference type="ChEBI" id="CHEBI:83833"/>
        <dbReference type="ChEBI" id="CHEBI:83834"/>
        <dbReference type="EC" id="5.2.1.8"/>
    </reaction>
</comment>
<comment type="caution">
    <text evidence="9">The sequence shown here is derived from an EMBL/GenBank/DDBJ whole genome shotgun (WGS) entry which is preliminary data.</text>
</comment>
<organism evidence="9 10">
    <name type="scientific">Babesia caballi</name>
    <dbReference type="NCBI Taxonomy" id="5871"/>
    <lineage>
        <taxon>Eukaryota</taxon>
        <taxon>Sar</taxon>
        <taxon>Alveolata</taxon>
        <taxon>Apicomplexa</taxon>
        <taxon>Aconoidasida</taxon>
        <taxon>Piroplasmida</taxon>
        <taxon>Babesiidae</taxon>
        <taxon>Babesia</taxon>
    </lineage>
</organism>
<dbReference type="GO" id="GO:0005634">
    <property type="term" value="C:nucleus"/>
    <property type="evidence" value="ECO:0007669"/>
    <property type="project" value="UniProtKB-ARBA"/>
</dbReference>
<dbReference type="PROSITE" id="PS00170">
    <property type="entry name" value="CSA_PPIASE_1"/>
    <property type="match status" value="1"/>
</dbReference>
<dbReference type="Gene3D" id="2.40.100.10">
    <property type="entry name" value="Cyclophilin-like"/>
    <property type="match status" value="1"/>
</dbReference>
<dbReference type="SUPFAM" id="SSF50978">
    <property type="entry name" value="WD40 repeat-like"/>
    <property type="match status" value="1"/>
</dbReference>
<evidence type="ECO:0000256" key="1">
    <source>
        <dbReference type="ARBA" id="ARBA00000971"/>
    </source>
</evidence>
<protein>
    <recommendedName>
        <fullName evidence="2">peptidylprolyl isomerase</fullName>
        <ecNumber evidence="2">5.2.1.8</ecNumber>
    </recommendedName>
</protein>
<dbReference type="InterPro" id="IPR002130">
    <property type="entry name" value="Cyclophilin-type_PPIase_dom"/>
</dbReference>
<dbReference type="PROSITE" id="PS50072">
    <property type="entry name" value="CSA_PPIASE_2"/>
    <property type="match status" value="1"/>
</dbReference>
<dbReference type="InterPro" id="IPR029000">
    <property type="entry name" value="Cyclophilin-like_dom_sf"/>
</dbReference>
<dbReference type="EMBL" id="BPLF01000002">
    <property type="protein sequence ID" value="GIX62919.1"/>
    <property type="molecule type" value="Genomic_DNA"/>
</dbReference>
<feature type="region of interest" description="Disordered" evidence="7">
    <location>
        <begin position="268"/>
        <end position="301"/>
    </location>
</feature>
<evidence type="ECO:0000256" key="7">
    <source>
        <dbReference type="SAM" id="MobiDB-lite"/>
    </source>
</evidence>
<dbReference type="GeneID" id="94194400"/>
<dbReference type="PRINTS" id="PR00153">
    <property type="entry name" value="CSAPPISMRASE"/>
</dbReference>
<dbReference type="AlphaFoldDB" id="A0AAV4LSD1"/>
<evidence type="ECO:0000256" key="4">
    <source>
        <dbReference type="ARBA" id="ARBA00022737"/>
    </source>
</evidence>
<sequence>MVLLANAAPSASAGDNRVHLFKPTMSSVAVRTLNIATPDVHTLVYNARFDVCLAANRLGDVDVYDADTFKFPANHPRLGFTMKGQTDLYELRKLNTHAVSMAISPSGEFAAMHCHDGHIRLFRFHSLKLCRVYDESALMYAAAQSDPKSSALHMDPVDFLKRRTYEQEISKIGTDQGEYSQLCFDVSSNYLIYPSMLGIKVVNIVTNKVVRVLGRAELSVRYLKVALMQDTSNKRRTGASGAKREDAQAPLALATAFQRNRLYVFGNREPSEEELDSRDVGGAPEQRDASAPARGPNVESAGGRLAREAIIHTNMGDIHVRLFYKDCRRTVENFTVHALNGYYNGCTFHRVIPNFMIQGGDPSGDGTGGESIWGSEFEDEIVPHLKHDRPFTLSMANAGPNTNGSQFFITTVLCPWLDGKHTVFGRVIGGTDIVQAIERVPTDGDDKPLTDVKIINVKAII</sequence>
<feature type="domain" description="PPIase cyclophilin-type" evidence="8">
    <location>
        <begin position="305"/>
        <end position="459"/>
    </location>
</feature>
<dbReference type="CDD" id="cd01927">
    <property type="entry name" value="cyclophilin_WD40"/>
    <property type="match status" value="1"/>
</dbReference>
<dbReference type="Pfam" id="PF00160">
    <property type="entry name" value="Pro_isomerase"/>
    <property type="match status" value="1"/>
</dbReference>
<dbReference type="Gene3D" id="2.130.10.10">
    <property type="entry name" value="YVTN repeat-like/Quinoprotein amine dehydrogenase"/>
    <property type="match status" value="1"/>
</dbReference>
<dbReference type="PANTHER" id="PTHR45625">
    <property type="entry name" value="PEPTIDYL-PROLYL CIS-TRANS ISOMERASE-RELATED"/>
    <property type="match status" value="1"/>
</dbReference>
<dbReference type="EC" id="5.2.1.8" evidence="2"/>
<dbReference type="FunFam" id="2.40.100.10:FF:000003">
    <property type="entry name" value="Peptidylprolyl isomerase domain and WD repeat-containing 1"/>
    <property type="match status" value="1"/>
</dbReference>
<dbReference type="InterPro" id="IPR044666">
    <property type="entry name" value="Cyclophilin_A-like"/>
</dbReference>
<accession>A0AAV4LSD1</accession>
<dbReference type="RefSeq" id="XP_067714988.1">
    <property type="nucleotide sequence ID" value="XM_067858887.1"/>
</dbReference>